<accession>A0AAV6ZK46</accession>
<comment type="caution">
    <text evidence="9">The sequence shown here is derived from an EMBL/GenBank/DDBJ whole genome shotgun (WGS) entry which is preliminary data.</text>
</comment>
<evidence type="ECO:0000256" key="7">
    <source>
        <dbReference type="SAM" id="MobiDB-lite"/>
    </source>
</evidence>
<reference evidence="9" key="1">
    <citation type="thesis" date="2020" institute="ProQuest LLC" country="789 East Eisenhower Parkway, Ann Arbor, MI, USA">
        <title>Comparative Genomics and Chromosome Evolution.</title>
        <authorList>
            <person name="Mudd A.B."/>
        </authorList>
    </citation>
    <scope>NUCLEOTIDE SEQUENCE</scope>
    <source>
        <strain evidence="9">237g6f4</strain>
        <tissue evidence="9">Blood</tissue>
    </source>
</reference>
<name>A0AAV6ZK46_ENGPU</name>
<keyword evidence="5" id="KW-0539">Nucleus</keyword>
<dbReference type="SUPFAM" id="SSF48371">
    <property type="entry name" value="ARM repeat"/>
    <property type="match status" value="1"/>
</dbReference>
<evidence type="ECO:0000256" key="3">
    <source>
        <dbReference type="ARBA" id="ARBA00022454"/>
    </source>
</evidence>
<feature type="region of interest" description="Disordered" evidence="7">
    <location>
        <begin position="1938"/>
        <end position="1968"/>
    </location>
</feature>
<organism evidence="9 10">
    <name type="scientific">Engystomops pustulosus</name>
    <name type="common">Tungara frog</name>
    <name type="synonym">Physalaemus pustulosus</name>
    <dbReference type="NCBI Taxonomy" id="76066"/>
    <lineage>
        <taxon>Eukaryota</taxon>
        <taxon>Metazoa</taxon>
        <taxon>Chordata</taxon>
        <taxon>Craniata</taxon>
        <taxon>Vertebrata</taxon>
        <taxon>Euteleostomi</taxon>
        <taxon>Amphibia</taxon>
        <taxon>Batrachia</taxon>
        <taxon>Anura</taxon>
        <taxon>Neobatrachia</taxon>
        <taxon>Hyloidea</taxon>
        <taxon>Leptodactylidae</taxon>
        <taxon>Leiuperinae</taxon>
        <taxon>Engystomops</taxon>
    </lineage>
</organism>
<dbReference type="EMBL" id="WNYA01000363">
    <property type="protein sequence ID" value="KAG8548635.1"/>
    <property type="molecule type" value="Genomic_DNA"/>
</dbReference>
<dbReference type="Proteomes" id="UP000824782">
    <property type="component" value="Unassembled WGS sequence"/>
</dbReference>
<dbReference type="GO" id="GO:0140445">
    <property type="term" value="C:chromosome, telomeric repeat region"/>
    <property type="evidence" value="ECO:0007669"/>
    <property type="project" value="TreeGrafter"/>
</dbReference>
<keyword evidence="10" id="KW-1185">Reference proteome</keyword>
<evidence type="ECO:0000256" key="4">
    <source>
        <dbReference type="ARBA" id="ARBA00022895"/>
    </source>
</evidence>
<feature type="region of interest" description="Disordered" evidence="7">
    <location>
        <begin position="2191"/>
        <end position="2227"/>
    </location>
</feature>
<evidence type="ECO:0000313" key="9">
    <source>
        <dbReference type="EMBL" id="KAG8548635.1"/>
    </source>
</evidence>
<dbReference type="GO" id="GO:0000723">
    <property type="term" value="P:telomere maintenance"/>
    <property type="evidence" value="ECO:0007669"/>
    <property type="project" value="TreeGrafter"/>
</dbReference>
<dbReference type="PANTHER" id="PTHR22928:SF3">
    <property type="entry name" value="TELOMERE-ASSOCIATED PROTEIN RIF1"/>
    <property type="match status" value="1"/>
</dbReference>
<dbReference type="Pfam" id="PF12231">
    <property type="entry name" value="Rif1_N"/>
    <property type="match status" value="1"/>
</dbReference>
<sequence>FQTHVAHQHPDLGNAALQTLGFCVFNSTIASCVSGSEVQELLSTLNGIAVKAADKNSCTRALWVISKQNFSPEEVGKAVPSILSTLENILNKDVQSLVIAYEALNVVIRLLEQAPAQMTAEAVRWAKFIIPLVIHSASKVRIRAATVLEIGVPLLLHKQQEVAALTEQLMTTKIIAELHKLFATKNETYVLKLWPLFVKILGKTLHRSGSFINSLLQLEELGFRSGTPTVKKIAFIAWKSLIDNFALNPDILCSSKRLKLLMQPLSSINVRTELLALTKVEVWWYLLLRLGPNLPAHFEQVCLPLIQSALSVETPATPLRGANQSLAASTPLQKGSFTFNSPATPKINLNSSLLASVAFPSVHLLGIEMMLHFLLGPEVVQFAARHKLVLSLEPLQHRLVSSASFFSKHASTLLGAVQDGFITIGKDASGTVLHAVWRDMIDFVKNAMDTGSKKEKQGSEVLTFLLQALKNIIVSDSLQVEKCLSLLECTVKGLPQKVLASAAYQVANMDLLNGTPALFLIQLHFHPGLLEHGVTEERFFMNYETLVAYVFSGPTSPLAFSESVLQELNHGAKLLENKELLWRMWSILINPLTERINQTNEVNQGDALEHNFSALHSALLLPIRHIFPVADIPQPTMKTLMRSWSELYKAFSRCAALVTTTDENVCCEELCSRILAGLGDQTLVLPLLERLVQVITVVMECFNFAPYSTKFQPKTKGPHTPTDWSKKKKGPLGNLDSVLKVLDKLLEGFHSLCSDRSLIEASGPSLTSIGSSVLSCLSACISHISLPSVLRTVFSSLTKPVSIFYAKTKSESPKVYGSLGSKLDKLLGDILSCLGSRYTGSYDNELLEILSPLLCALFLHKNKSFRNQVTQFWNGSFAKAAVLVYTEELKPVLSQVKRKTPIILPGFTYCDPVEESSGAYSDNLDSSELGTKISGIEVKSAGKRELLLTRTEELKGTPTKGPQAKLKLDFSSPNNKKKLLEEEQSVDFVFILPETKERVLTEHQKEVLRTKRVDIPTMYNNLDASQDTTLFTQYTQSQESSSEKPEILNGPKEAAPGAKMEENGEMEISEPNEERTSLNESDAEMLDDEAKAINDSSALNPSDDCPNATTDGPNTSNISNGSSDMVLGTPPPPPSRRQSFITLEKFDGPGNRSFSPLVDKKFVKSEEVILVPDSQEAVDTTERENPEQNENSIKTEETSSRRETRASRAADQAKDTTTALEDDDQKTGKESADISVSMEGSDIVPDSQPTQEKTEELETAKNVIVSNTDSKENTPPDTDDKAPPQKTLTKQISLRRSSRRQSEILDAVRDQNESEKRTPTQSEPKAASKKTGPAREAAKRPHRETEKSEGEDDPNISRKPQEDTEVTRKILSHGKKEEELPDSNSCKDSQEKVKSRGRYQTRRSLQGAAPAIDNSESENSETLEGSVKKRRRGRPRSTDKSKGEGSQESQVEVEGTVKPSEDVSSVVKEEKTLSVMDNKTYTLDFSTTNSETLKAESDGDAPAGLSTTEYNKTCDLSKDATEVGSAMESAMTEPMPADFSTLVSDVFQSSQSGFQSLNCSHKRSKRIRKSKNCDCCIDSTTKILRPDECESKNHKTIMSSTMQLNDTTFSGPCAISTPLAGEQGFFKTAGEIGSYTESEQEQTITPLSDSNHDTGEVTQVFVPAKTVEASMTPSEISINETVVAGSPKDAKLETVIVETKSLDNNGEDNDMEVGKVNEESARYKTYEKEATDVPTSSVIDEELEEDLENAQSIIVDEEDGRVLGGEGDGTKAGQVLGSGGDGSQAGRVLGGGGDDSEAGRVLGGGGDDSEAGRVLGGGDDSEAGRVLGGEGVDPEAGRVLGSGGDDSEAGRVLGSGGDDSEAGRVLGGGEELEMKDVPDSKVAEDDNDVFEEVVDQTIVADKTCVVNTETNAQTIPGDENSEAEVVIDEKPDGHKVDESAATKTADGAVFEDPGEGQGHSNTDSPPKMKGLAAMANDSPSGSFCWSPSASPSTSILKKGLKRQQEVESPSPVNKIRRVSFANPIYQEGLADDIDRRSPVIRNSSSPSSKSLKMLTNNNQKINTTPTKGFVSPGTRVLGFKSSKKSLISEMTKESMPSPKESVYPALMNCSTPVDVILPQITSNMWARGLGQLIRAKNIKTIGDLSTMTPCEIKTLPIRSPKISTVKKALRVYHEQQTKSKGYDEFAALDEAEKPLNGEEKPTPADDEKIETDPPEVSAPAAHLPEASPAPDILSQIHALSLLCTPEELGKYSGSRLFEMQEKLGMMSHCVLRQLQSRWTSPPHDGSL</sequence>
<feature type="non-terminal residue" evidence="9">
    <location>
        <position position="1"/>
    </location>
</feature>
<evidence type="ECO:0000256" key="1">
    <source>
        <dbReference type="ARBA" id="ARBA00004123"/>
    </source>
</evidence>
<dbReference type="InterPro" id="IPR022031">
    <property type="entry name" value="Rif1_N"/>
</dbReference>
<evidence type="ECO:0000256" key="2">
    <source>
        <dbReference type="ARBA" id="ARBA00004574"/>
    </source>
</evidence>
<feature type="compositionally biased region" description="Basic and acidic residues" evidence="7">
    <location>
        <begin position="1193"/>
        <end position="1214"/>
    </location>
</feature>
<dbReference type="GO" id="GO:0005634">
    <property type="term" value="C:nucleus"/>
    <property type="evidence" value="ECO:0007669"/>
    <property type="project" value="UniProtKB-SubCell"/>
</dbReference>
<dbReference type="PANTHER" id="PTHR22928">
    <property type="entry name" value="TELOMERE-ASSOCIATED PROTEIN RIF1"/>
    <property type="match status" value="1"/>
</dbReference>
<evidence type="ECO:0000256" key="6">
    <source>
        <dbReference type="ARBA" id="ARBA00023306"/>
    </source>
</evidence>
<feature type="domain" description="Telomere-associated protein Rif1 N-terminal" evidence="8">
    <location>
        <begin position="8"/>
        <end position="302"/>
    </location>
</feature>
<dbReference type="InterPro" id="IPR016024">
    <property type="entry name" value="ARM-type_fold"/>
</dbReference>
<keyword evidence="4" id="KW-0779">Telomere</keyword>
<evidence type="ECO:0000259" key="8">
    <source>
        <dbReference type="Pfam" id="PF12231"/>
    </source>
</evidence>
<feature type="region of interest" description="Disordered" evidence="7">
    <location>
        <begin position="1757"/>
        <end position="1884"/>
    </location>
</feature>
<feature type="region of interest" description="Disordered" evidence="7">
    <location>
        <begin position="1034"/>
        <end position="1465"/>
    </location>
</feature>
<feature type="compositionally biased region" description="Polar residues" evidence="7">
    <location>
        <begin position="1107"/>
        <end position="1123"/>
    </location>
</feature>
<feature type="compositionally biased region" description="Basic and acidic residues" evidence="7">
    <location>
        <begin position="1336"/>
        <end position="1348"/>
    </location>
</feature>
<evidence type="ECO:0000256" key="5">
    <source>
        <dbReference type="ARBA" id="ARBA00023242"/>
    </source>
</evidence>
<protein>
    <recommendedName>
        <fullName evidence="8">Telomere-associated protein Rif1 N-terminal domain-containing protein</fullName>
    </recommendedName>
</protein>
<evidence type="ECO:0000313" key="10">
    <source>
        <dbReference type="Proteomes" id="UP000824782"/>
    </source>
</evidence>
<feature type="compositionally biased region" description="Basic and acidic residues" evidence="7">
    <location>
        <begin position="1269"/>
        <end position="1283"/>
    </location>
</feature>
<feature type="compositionally biased region" description="Basic and acidic residues" evidence="7">
    <location>
        <begin position="1436"/>
        <end position="1445"/>
    </location>
</feature>
<feature type="compositionally biased region" description="Basic and acidic residues" evidence="7">
    <location>
        <begin position="1158"/>
        <end position="1167"/>
    </location>
</feature>
<comment type="subcellular location">
    <subcellularLocation>
        <location evidence="2">Chromosome</location>
        <location evidence="2">Telomere</location>
    </subcellularLocation>
    <subcellularLocation>
        <location evidence="1">Nucleus</location>
    </subcellularLocation>
</comment>
<feature type="compositionally biased region" description="Gly residues" evidence="7">
    <location>
        <begin position="1776"/>
        <end position="1793"/>
    </location>
</feature>
<dbReference type="CDD" id="cd14267">
    <property type="entry name" value="Rif1_CTD_C-II_like"/>
    <property type="match status" value="1"/>
</dbReference>
<feature type="compositionally biased region" description="Basic and acidic residues" evidence="7">
    <location>
        <begin position="1355"/>
        <end position="1378"/>
    </location>
</feature>
<proteinExistence type="predicted"/>
<keyword evidence="3" id="KW-0158">Chromosome</keyword>
<gene>
    <name evidence="9" type="ORF">GDO81_024767</name>
</gene>
<keyword evidence="6" id="KW-0131">Cell cycle</keyword>
<feature type="compositionally biased region" description="Basic and acidic residues" evidence="7">
    <location>
        <begin position="1300"/>
        <end position="1318"/>
    </location>
</feature>
<feature type="compositionally biased region" description="Basic and acidic residues" evidence="7">
    <location>
        <begin position="1872"/>
        <end position="1884"/>
    </location>
</feature>
<feature type="compositionally biased region" description="Basic and acidic residues" evidence="7">
    <location>
        <begin position="2191"/>
        <end position="2206"/>
    </location>
</feature>